<name>A0A0F9D3C8_9ZZZZ</name>
<accession>A0A0F9D3C8</accession>
<dbReference type="InterPro" id="IPR005074">
    <property type="entry name" value="Peptidase_C39"/>
</dbReference>
<evidence type="ECO:0000259" key="1">
    <source>
        <dbReference type="Pfam" id="PF03412"/>
    </source>
</evidence>
<dbReference type="Pfam" id="PF03412">
    <property type="entry name" value="Peptidase_C39"/>
    <property type="match status" value="1"/>
</dbReference>
<comment type="caution">
    <text evidence="2">The sequence shown here is derived from an EMBL/GenBank/DDBJ whole genome shotgun (WGS) entry which is preliminary data.</text>
</comment>
<gene>
    <name evidence="2" type="ORF">LCGC14_2594240</name>
</gene>
<dbReference type="Gene3D" id="3.90.70.10">
    <property type="entry name" value="Cysteine proteinases"/>
    <property type="match status" value="1"/>
</dbReference>
<organism evidence="2">
    <name type="scientific">marine sediment metagenome</name>
    <dbReference type="NCBI Taxonomy" id="412755"/>
    <lineage>
        <taxon>unclassified sequences</taxon>
        <taxon>metagenomes</taxon>
        <taxon>ecological metagenomes</taxon>
    </lineage>
</organism>
<dbReference type="GO" id="GO:0006508">
    <property type="term" value="P:proteolysis"/>
    <property type="evidence" value="ECO:0007669"/>
    <property type="project" value="InterPro"/>
</dbReference>
<proteinExistence type="predicted"/>
<reference evidence="2" key="1">
    <citation type="journal article" date="2015" name="Nature">
        <title>Complex archaea that bridge the gap between prokaryotes and eukaryotes.</title>
        <authorList>
            <person name="Spang A."/>
            <person name="Saw J.H."/>
            <person name="Jorgensen S.L."/>
            <person name="Zaremba-Niedzwiedzka K."/>
            <person name="Martijn J."/>
            <person name="Lind A.E."/>
            <person name="van Eijk R."/>
            <person name="Schleper C."/>
            <person name="Guy L."/>
            <person name="Ettema T.J."/>
        </authorList>
    </citation>
    <scope>NUCLEOTIDE SEQUENCE</scope>
</reference>
<dbReference type="GO" id="GO:0005524">
    <property type="term" value="F:ATP binding"/>
    <property type="evidence" value="ECO:0007669"/>
    <property type="project" value="InterPro"/>
</dbReference>
<sequence length="193" mass="20673">VSLLSLQNAAKQLGFYTEAIRTDLTTLKNLNDYQKILHLPNEEHYVVCGDVDDKHIRLIDLGENSLYYRQSNERFNSKWHGIALLVSNEPIALKGNYSRVTANDLIVITGAASCQSCSDPIQSSSTTSCTTNPCGGSETVYFERYGCASSSSGTCSESNTSTYKASGCTVDDSTGDCGSDGDWTSGGSISACS</sequence>
<dbReference type="AlphaFoldDB" id="A0A0F9D3C8"/>
<feature type="non-terminal residue" evidence="2">
    <location>
        <position position="1"/>
    </location>
</feature>
<dbReference type="GO" id="GO:0008233">
    <property type="term" value="F:peptidase activity"/>
    <property type="evidence" value="ECO:0007669"/>
    <property type="project" value="InterPro"/>
</dbReference>
<feature type="domain" description="Peptidase C39" evidence="1">
    <location>
        <begin position="2"/>
        <end position="89"/>
    </location>
</feature>
<dbReference type="EMBL" id="LAZR01043632">
    <property type="protein sequence ID" value="KKL06618.1"/>
    <property type="molecule type" value="Genomic_DNA"/>
</dbReference>
<evidence type="ECO:0000313" key="2">
    <source>
        <dbReference type="EMBL" id="KKL06618.1"/>
    </source>
</evidence>
<dbReference type="GO" id="GO:0016020">
    <property type="term" value="C:membrane"/>
    <property type="evidence" value="ECO:0007669"/>
    <property type="project" value="InterPro"/>
</dbReference>
<protein>
    <recommendedName>
        <fullName evidence="1">Peptidase C39 domain-containing protein</fullName>
    </recommendedName>
</protein>